<feature type="compositionally biased region" description="Low complexity" evidence="2">
    <location>
        <begin position="34"/>
        <end position="45"/>
    </location>
</feature>
<dbReference type="GO" id="GO:0008745">
    <property type="term" value="F:N-acetylmuramoyl-L-alanine amidase activity"/>
    <property type="evidence" value="ECO:0007669"/>
    <property type="project" value="InterPro"/>
</dbReference>
<feature type="compositionally biased region" description="Basic and acidic residues" evidence="2">
    <location>
        <begin position="46"/>
        <end position="55"/>
    </location>
</feature>
<dbReference type="Proteomes" id="UP000605259">
    <property type="component" value="Unassembled WGS sequence"/>
</dbReference>
<evidence type="ECO:0000259" key="3">
    <source>
        <dbReference type="SMART" id="SM00646"/>
    </source>
</evidence>
<reference evidence="4" key="1">
    <citation type="journal article" date="2014" name="Int. J. Syst. Evol. Microbiol.">
        <title>Complete genome sequence of Corynebacterium casei LMG S-19264T (=DSM 44701T), isolated from a smear-ripened cheese.</title>
        <authorList>
            <consortium name="US DOE Joint Genome Institute (JGI-PGF)"/>
            <person name="Walter F."/>
            <person name="Albersmeier A."/>
            <person name="Kalinowski J."/>
            <person name="Ruckert C."/>
        </authorList>
    </citation>
    <scope>NUCLEOTIDE SEQUENCE</scope>
    <source>
        <strain evidence="4">CGMCC 1.12698</strain>
    </source>
</reference>
<dbReference type="GO" id="GO:0030288">
    <property type="term" value="C:outer membrane-bounded periplasmic space"/>
    <property type="evidence" value="ECO:0007669"/>
    <property type="project" value="TreeGrafter"/>
</dbReference>
<evidence type="ECO:0000256" key="1">
    <source>
        <dbReference type="ARBA" id="ARBA00022801"/>
    </source>
</evidence>
<dbReference type="InterPro" id="IPR002508">
    <property type="entry name" value="MurNAc-LAA_cat"/>
</dbReference>
<dbReference type="Pfam" id="PF01520">
    <property type="entry name" value="Amidase_3"/>
    <property type="match status" value="1"/>
</dbReference>
<protein>
    <recommendedName>
        <fullName evidence="3">MurNAc-LAA domain-containing protein</fullName>
    </recommendedName>
</protein>
<name>A0A917ANB7_9BACI</name>
<dbReference type="SMART" id="SM00646">
    <property type="entry name" value="Ami_3"/>
    <property type="match status" value="1"/>
</dbReference>
<comment type="caution">
    <text evidence="4">The sequence shown here is derived from an EMBL/GenBank/DDBJ whole genome shotgun (WGS) entry which is preliminary data.</text>
</comment>
<gene>
    <name evidence="4" type="ORF">GCM10007140_10120</name>
</gene>
<evidence type="ECO:0000313" key="5">
    <source>
        <dbReference type="Proteomes" id="UP000605259"/>
    </source>
</evidence>
<dbReference type="CDD" id="cd02696">
    <property type="entry name" value="MurNAc-LAA"/>
    <property type="match status" value="1"/>
</dbReference>
<keyword evidence="5" id="KW-1185">Reference proteome</keyword>
<dbReference type="EMBL" id="BMFK01000001">
    <property type="protein sequence ID" value="GGE61804.1"/>
    <property type="molecule type" value="Genomic_DNA"/>
</dbReference>
<dbReference type="RefSeq" id="WP_188387321.1">
    <property type="nucleotide sequence ID" value="NZ_BMFK01000001.1"/>
</dbReference>
<organism evidence="4 5">
    <name type="scientific">Priestia taiwanensis</name>
    <dbReference type="NCBI Taxonomy" id="1347902"/>
    <lineage>
        <taxon>Bacteria</taxon>
        <taxon>Bacillati</taxon>
        <taxon>Bacillota</taxon>
        <taxon>Bacilli</taxon>
        <taxon>Bacillales</taxon>
        <taxon>Bacillaceae</taxon>
        <taxon>Priestia</taxon>
    </lineage>
</organism>
<dbReference type="PANTHER" id="PTHR30404:SF0">
    <property type="entry name" value="N-ACETYLMURAMOYL-L-ALANINE AMIDASE AMIC"/>
    <property type="match status" value="1"/>
</dbReference>
<feature type="domain" description="MurNAc-LAA" evidence="3">
    <location>
        <begin position="135"/>
        <end position="247"/>
    </location>
</feature>
<keyword evidence="1" id="KW-0378">Hydrolase</keyword>
<reference evidence="4" key="2">
    <citation type="submission" date="2020-09" db="EMBL/GenBank/DDBJ databases">
        <authorList>
            <person name="Sun Q."/>
            <person name="Zhou Y."/>
        </authorList>
    </citation>
    <scope>NUCLEOTIDE SEQUENCE</scope>
    <source>
        <strain evidence="4">CGMCC 1.12698</strain>
    </source>
</reference>
<feature type="region of interest" description="Disordered" evidence="2">
    <location>
        <begin position="28"/>
        <end position="55"/>
    </location>
</feature>
<dbReference type="AlphaFoldDB" id="A0A917ANB7"/>
<dbReference type="InterPro" id="IPR050695">
    <property type="entry name" value="N-acetylmuramoyl_amidase_3"/>
</dbReference>
<proteinExistence type="predicted"/>
<evidence type="ECO:0000256" key="2">
    <source>
        <dbReference type="SAM" id="MobiDB-lite"/>
    </source>
</evidence>
<dbReference type="GO" id="GO:0009253">
    <property type="term" value="P:peptidoglycan catabolic process"/>
    <property type="evidence" value="ECO:0007669"/>
    <property type="project" value="InterPro"/>
</dbReference>
<accession>A0A917ANB7</accession>
<evidence type="ECO:0000313" key="4">
    <source>
        <dbReference type="EMBL" id="GGE61804.1"/>
    </source>
</evidence>
<dbReference type="Gene3D" id="3.40.630.40">
    <property type="entry name" value="Zn-dependent exopeptidases"/>
    <property type="match status" value="1"/>
</dbReference>
<dbReference type="PANTHER" id="PTHR30404">
    <property type="entry name" value="N-ACETYLMURAMOYL-L-ALANINE AMIDASE"/>
    <property type="match status" value="1"/>
</dbReference>
<sequence length="252" mass="27627">MKRVVAVLFVIVFVLIVGTVLLEGQASDDRNAGNISSNKNSNSISPRKESHNIEKKSDVLLEGKTIAIDPGHGGRDGGTTGLVHGTNEKELNLKVAKNIRDELQVKTGAKVILTREDNNSLLGGTNPKAELQARIDLAKGHDADLFISIHHDAFEDKTVHGITTHYGKNKSMSDKKLAECIQNAIFKQDVKTRDRGVKESDYMVLRESTVPAVLLELGFTSNADDEKRMNSASFQDKSKKGIVEGIIEYFES</sequence>
<dbReference type="SUPFAM" id="SSF53187">
    <property type="entry name" value="Zn-dependent exopeptidases"/>
    <property type="match status" value="1"/>
</dbReference>